<dbReference type="AlphaFoldDB" id="B7PTQ0"/>
<dbReference type="PaxDb" id="6945-B7PTQ0"/>
<dbReference type="VEuPathDB" id="VectorBase:ISCW007155"/>
<name>B7PTQ0_IXOSC</name>
<evidence type="ECO:0000313" key="2">
    <source>
        <dbReference type="EnsemblMetazoa" id="ISCW007155-PA"/>
    </source>
</evidence>
<dbReference type="EMBL" id="ABJB010978992">
    <property type="status" value="NOT_ANNOTATED_CDS"/>
    <property type="molecule type" value="Genomic_DNA"/>
</dbReference>
<organism>
    <name type="scientific">Ixodes scapularis</name>
    <name type="common">Black-legged tick</name>
    <name type="synonym">Deer tick</name>
    <dbReference type="NCBI Taxonomy" id="6945"/>
    <lineage>
        <taxon>Eukaryota</taxon>
        <taxon>Metazoa</taxon>
        <taxon>Ecdysozoa</taxon>
        <taxon>Arthropoda</taxon>
        <taxon>Chelicerata</taxon>
        <taxon>Arachnida</taxon>
        <taxon>Acari</taxon>
        <taxon>Parasitiformes</taxon>
        <taxon>Ixodida</taxon>
        <taxon>Ixodoidea</taxon>
        <taxon>Ixodidae</taxon>
        <taxon>Ixodinae</taxon>
        <taxon>Ixodes</taxon>
    </lineage>
</organism>
<reference evidence="1 3" key="1">
    <citation type="submission" date="2008-03" db="EMBL/GenBank/DDBJ databases">
        <title>Annotation of Ixodes scapularis.</title>
        <authorList>
            <consortium name="Ixodes scapularis Genome Project Consortium"/>
            <person name="Caler E."/>
            <person name="Hannick L.I."/>
            <person name="Bidwell S."/>
            <person name="Joardar V."/>
            <person name="Thiagarajan M."/>
            <person name="Amedeo P."/>
            <person name="Galinsky K.J."/>
            <person name="Schobel S."/>
            <person name="Inman J."/>
            <person name="Hostetler J."/>
            <person name="Miller J."/>
            <person name="Hammond M."/>
            <person name="Megy K."/>
            <person name="Lawson D."/>
            <person name="Kodira C."/>
            <person name="Sutton G."/>
            <person name="Meyer J."/>
            <person name="Hill C.A."/>
            <person name="Birren B."/>
            <person name="Nene V."/>
            <person name="Collins F."/>
            <person name="Alarcon-Chaidez F."/>
            <person name="Wikel S."/>
            <person name="Strausberg R."/>
        </authorList>
    </citation>
    <scope>NUCLEOTIDE SEQUENCE [LARGE SCALE GENOMIC DNA]</scope>
    <source>
        <strain evidence="3">Wikel</strain>
        <strain evidence="1">Wikel colony</strain>
    </source>
</reference>
<dbReference type="EMBL" id="DS787602">
    <property type="protein sequence ID" value="EEC09972.1"/>
    <property type="molecule type" value="Genomic_DNA"/>
</dbReference>
<dbReference type="HOGENOM" id="CLU_2087461_0_0_1"/>
<dbReference type="VEuPathDB" id="VectorBase:ISCI007155"/>
<keyword evidence="3" id="KW-1185">Reference proteome</keyword>
<protein>
    <submittedName>
        <fullName evidence="1 2">Uncharacterized protein</fullName>
    </submittedName>
</protein>
<sequence>MTRKLRGVTTRDKRPFWKKCVPIIHPSALSGQRSELFSAEKIGRGRHPSCCNHLPESHCKTATIEGTRSFLLESCSQKMSSTVFSSGTNGVSAKWGRGKGAYQARPVANRELFHCTE</sequence>
<gene>
    <name evidence="1" type="ORF">IscW_ISCW007155</name>
</gene>
<evidence type="ECO:0000313" key="1">
    <source>
        <dbReference type="EMBL" id="EEC09972.1"/>
    </source>
</evidence>
<accession>B7PTQ0</accession>
<dbReference type="Proteomes" id="UP000001555">
    <property type="component" value="Unassembled WGS sequence"/>
</dbReference>
<dbReference type="InParanoid" id="B7PTQ0"/>
<proteinExistence type="predicted"/>
<dbReference type="EnsemblMetazoa" id="ISCW007155-RA">
    <property type="protein sequence ID" value="ISCW007155-PA"/>
    <property type="gene ID" value="ISCW007155"/>
</dbReference>
<reference evidence="2" key="2">
    <citation type="submission" date="2020-05" db="UniProtKB">
        <authorList>
            <consortium name="EnsemblMetazoa"/>
        </authorList>
    </citation>
    <scope>IDENTIFICATION</scope>
    <source>
        <strain evidence="2">wikel</strain>
    </source>
</reference>
<evidence type="ECO:0000313" key="3">
    <source>
        <dbReference type="Proteomes" id="UP000001555"/>
    </source>
</evidence>